<dbReference type="Gene3D" id="1.25.40.20">
    <property type="entry name" value="Ankyrin repeat-containing domain"/>
    <property type="match status" value="1"/>
</dbReference>
<comment type="caution">
    <text evidence="3">The sequence shown here is derived from an EMBL/GenBank/DDBJ whole genome shotgun (WGS) entry which is preliminary data.</text>
</comment>
<keyword evidence="1" id="KW-0040">ANK repeat</keyword>
<feature type="region of interest" description="Disordered" evidence="2">
    <location>
        <begin position="729"/>
        <end position="753"/>
    </location>
</feature>
<dbReference type="PROSITE" id="PS50088">
    <property type="entry name" value="ANK_REPEAT"/>
    <property type="match status" value="2"/>
</dbReference>
<accession>A0AAN7GZD2</accession>
<evidence type="ECO:0000313" key="4">
    <source>
        <dbReference type="Proteomes" id="UP001301958"/>
    </source>
</evidence>
<dbReference type="EMBL" id="MU865404">
    <property type="protein sequence ID" value="KAK4224074.1"/>
    <property type="molecule type" value="Genomic_DNA"/>
</dbReference>
<dbReference type="SUPFAM" id="SSF48403">
    <property type="entry name" value="Ankyrin repeat"/>
    <property type="match status" value="1"/>
</dbReference>
<dbReference type="PROSITE" id="PS50297">
    <property type="entry name" value="ANK_REP_REGION"/>
    <property type="match status" value="1"/>
</dbReference>
<evidence type="ECO:0008006" key="5">
    <source>
        <dbReference type="Google" id="ProtNLM"/>
    </source>
</evidence>
<sequence>MDPFTAIGTVASVSQLISLCVKTATAAREFYNAFTDAPDEIRRLGERLMMLRCVLDQIAEFGTSLCVESMDEILPVAHRSTILAALYNSILRWAALERSRASKALKVLNDVDRDLNTCLVIANSRLSLLNQVSLRQLQAAQAVTLPKLEASSVQIRDTIARIREVKEISLLVQKDVTAIRSTITNEGPQPSDSSQVQSVSRPGPKEYMYRPHGSIDFEQIKKAMSRRSVGIGGSQTNGFNPDRGTFMMRPATGSKFRLSSQTTSSKNTKHLKMKLRIWLDVFGCQVVDFDVHIGIRLRALLSPNLTFGIRVVNIRSNDSAIIKAFNAPLTPRELYLRVKSLMESGQAGINDVDSWGQSILLLAMNETNYELVEYLLDCGSDPNPPSASIYSDAPLHRALGWGMIEHARLLVRAGANLHAQNSPPLDTSISWFRTDHFIAGVEFLLGHDYWDWQIDTSKPATDSILTAATGSGSLEEIMRLLYQLQLVVTPKFPTIVRACGSERIEVVSLLMKLGADVNTPLRTRGTEEYPSCWAHRSPGIAHYLLSLEGDAGQLWCKFWQMCWLQYHKQCCQLPQFRFQELELLLLHMAIHATGDTAPHELIFASPPLGLVVPAMEFTYDSLFRAGVSPLTFSVIDIARLFAAHNDNCRPAPFWNSQYGVDYSVEQCTALLETSFPKKGPQLCSRSARGIIHRGCSCLVTADIDPDPDPYGNPHFAPCSHYLQSLGSSNRYEGPSTPGLDQGDQMGNVLDDPDSPHYAHILREYDDGRESIPFDNGTLFYENLSTEAGRRQMETYPMVRALCNALLLAGYCVDMDGEGDVWFDYDEMERYQDAREYQPEDDSVVANCPICQDFDKYGLGYIKRRAEVGEKFVDEWRSKHNGKEKATNKFGFRL</sequence>
<reference evidence="3" key="2">
    <citation type="submission" date="2023-05" db="EMBL/GenBank/DDBJ databases">
        <authorList>
            <consortium name="Lawrence Berkeley National Laboratory"/>
            <person name="Steindorff A."/>
            <person name="Hensen N."/>
            <person name="Bonometti L."/>
            <person name="Westerberg I."/>
            <person name="Brannstrom I.O."/>
            <person name="Guillou S."/>
            <person name="Cros-Aarteil S."/>
            <person name="Calhoun S."/>
            <person name="Haridas S."/>
            <person name="Kuo A."/>
            <person name="Mondo S."/>
            <person name="Pangilinan J."/>
            <person name="Riley R."/>
            <person name="Labutti K."/>
            <person name="Andreopoulos B."/>
            <person name="Lipzen A."/>
            <person name="Chen C."/>
            <person name="Yanf M."/>
            <person name="Daum C."/>
            <person name="Ng V."/>
            <person name="Clum A."/>
            <person name="Ohm R."/>
            <person name="Martin F."/>
            <person name="Silar P."/>
            <person name="Natvig D."/>
            <person name="Lalanne C."/>
            <person name="Gautier V."/>
            <person name="Ament-Velasquez S.L."/>
            <person name="Kruys A."/>
            <person name="Hutchinson M.I."/>
            <person name="Powell A.J."/>
            <person name="Barry K."/>
            <person name="Miller A.N."/>
            <person name="Grigoriev I.V."/>
            <person name="Debuchy R."/>
            <person name="Gladieux P."/>
            <person name="Thoren M.H."/>
            <person name="Johannesson H."/>
        </authorList>
    </citation>
    <scope>NUCLEOTIDE SEQUENCE</scope>
    <source>
        <strain evidence="3">CBS 990.96</strain>
    </source>
</reference>
<dbReference type="AlphaFoldDB" id="A0AAN7GZD2"/>
<reference evidence="3" key="1">
    <citation type="journal article" date="2023" name="Mol. Phylogenet. Evol.">
        <title>Genome-scale phylogeny and comparative genomics of the fungal order Sordariales.</title>
        <authorList>
            <person name="Hensen N."/>
            <person name="Bonometti L."/>
            <person name="Westerberg I."/>
            <person name="Brannstrom I.O."/>
            <person name="Guillou S."/>
            <person name="Cros-Aarteil S."/>
            <person name="Calhoun S."/>
            <person name="Haridas S."/>
            <person name="Kuo A."/>
            <person name="Mondo S."/>
            <person name="Pangilinan J."/>
            <person name="Riley R."/>
            <person name="LaButti K."/>
            <person name="Andreopoulos B."/>
            <person name="Lipzen A."/>
            <person name="Chen C."/>
            <person name="Yan M."/>
            <person name="Daum C."/>
            <person name="Ng V."/>
            <person name="Clum A."/>
            <person name="Steindorff A."/>
            <person name="Ohm R.A."/>
            <person name="Martin F."/>
            <person name="Silar P."/>
            <person name="Natvig D.O."/>
            <person name="Lalanne C."/>
            <person name="Gautier V."/>
            <person name="Ament-Velasquez S.L."/>
            <person name="Kruys A."/>
            <person name="Hutchinson M.I."/>
            <person name="Powell A.J."/>
            <person name="Barry K."/>
            <person name="Miller A.N."/>
            <person name="Grigoriev I.V."/>
            <person name="Debuchy R."/>
            <person name="Gladieux P."/>
            <person name="Hiltunen Thoren M."/>
            <person name="Johannesson H."/>
        </authorList>
    </citation>
    <scope>NUCLEOTIDE SEQUENCE</scope>
    <source>
        <strain evidence="3">CBS 990.96</strain>
    </source>
</reference>
<dbReference type="Proteomes" id="UP001301958">
    <property type="component" value="Unassembled WGS sequence"/>
</dbReference>
<dbReference type="InterPro" id="IPR036770">
    <property type="entry name" value="Ankyrin_rpt-contain_sf"/>
</dbReference>
<dbReference type="Pfam" id="PF12796">
    <property type="entry name" value="Ank_2"/>
    <property type="match status" value="1"/>
</dbReference>
<evidence type="ECO:0000313" key="3">
    <source>
        <dbReference type="EMBL" id="KAK4224074.1"/>
    </source>
</evidence>
<gene>
    <name evidence="3" type="ORF">QBC38DRAFT_502551</name>
</gene>
<feature type="region of interest" description="Disordered" evidence="2">
    <location>
        <begin position="183"/>
        <end position="208"/>
    </location>
</feature>
<evidence type="ECO:0000256" key="1">
    <source>
        <dbReference type="PROSITE-ProRule" id="PRU00023"/>
    </source>
</evidence>
<dbReference type="InterPro" id="IPR002110">
    <property type="entry name" value="Ankyrin_rpt"/>
</dbReference>
<proteinExistence type="predicted"/>
<dbReference type="PANTHER" id="PTHR24133">
    <property type="entry name" value="ANKYRIN DOMAIN-CONTAINING"/>
    <property type="match status" value="1"/>
</dbReference>
<dbReference type="InterPro" id="IPR052391">
    <property type="entry name" value="E3_Ligase-Neurotoxin"/>
</dbReference>
<organism evidence="3 4">
    <name type="scientific">Podospora fimiseda</name>
    <dbReference type="NCBI Taxonomy" id="252190"/>
    <lineage>
        <taxon>Eukaryota</taxon>
        <taxon>Fungi</taxon>
        <taxon>Dikarya</taxon>
        <taxon>Ascomycota</taxon>
        <taxon>Pezizomycotina</taxon>
        <taxon>Sordariomycetes</taxon>
        <taxon>Sordariomycetidae</taxon>
        <taxon>Sordariales</taxon>
        <taxon>Podosporaceae</taxon>
        <taxon>Podospora</taxon>
    </lineage>
</organism>
<evidence type="ECO:0000256" key="2">
    <source>
        <dbReference type="SAM" id="MobiDB-lite"/>
    </source>
</evidence>
<dbReference type="PANTHER" id="PTHR24133:SF57">
    <property type="entry name" value="ANKYRIN-3-LIKE PROTEIN"/>
    <property type="match status" value="1"/>
</dbReference>
<feature type="repeat" description="ANK" evidence="1">
    <location>
        <begin position="355"/>
        <end position="387"/>
    </location>
</feature>
<keyword evidence="4" id="KW-1185">Reference proteome</keyword>
<dbReference type="SMART" id="SM00248">
    <property type="entry name" value="ANK"/>
    <property type="match status" value="3"/>
</dbReference>
<feature type="compositionally biased region" description="Low complexity" evidence="2">
    <location>
        <begin position="188"/>
        <end position="200"/>
    </location>
</feature>
<feature type="repeat" description="ANK" evidence="1">
    <location>
        <begin position="390"/>
        <end position="422"/>
    </location>
</feature>
<name>A0AAN7GZD2_9PEZI</name>
<protein>
    <recommendedName>
        <fullName evidence="5">Fungal N-terminal domain-containing protein</fullName>
    </recommendedName>
</protein>